<keyword evidence="2" id="KW-0812">Transmembrane</keyword>
<dbReference type="PANTHER" id="PTHR43689:SF8">
    <property type="entry name" value="ALPHA_BETA-HYDROLASES SUPERFAMILY PROTEIN"/>
    <property type="match status" value="1"/>
</dbReference>
<feature type="transmembrane region" description="Helical" evidence="2">
    <location>
        <begin position="151"/>
        <end position="175"/>
    </location>
</feature>
<gene>
    <name evidence="5" type="primary">LOC120261490</name>
</gene>
<dbReference type="GeneID" id="120261490"/>
<reference evidence="5" key="1">
    <citation type="submission" date="2025-08" db="UniProtKB">
        <authorList>
            <consortium name="RefSeq"/>
        </authorList>
    </citation>
    <scope>IDENTIFICATION</scope>
</reference>
<dbReference type="Gene3D" id="3.40.50.1820">
    <property type="entry name" value="alpha/beta hydrolase"/>
    <property type="match status" value="1"/>
</dbReference>
<dbReference type="AlphaFoldDB" id="A0AB40BEM8"/>
<organism evidence="4 5">
    <name type="scientific">Dioscorea cayennensis subsp. rotundata</name>
    <name type="common">White Guinea yam</name>
    <name type="synonym">Dioscorea rotundata</name>
    <dbReference type="NCBI Taxonomy" id="55577"/>
    <lineage>
        <taxon>Eukaryota</taxon>
        <taxon>Viridiplantae</taxon>
        <taxon>Streptophyta</taxon>
        <taxon>Embryophyta</taxon>
        <taxon>Tracheophyta</taxon>
        <taxon>Spermatophyta</taxon>
        <taxon>Magnoliopsida</taxon>
        <taxon>Liliopsida</taxon>
        <taxon>Dioscoreales</taxon>
        <taxon>Dioscoreaceae</taxon>
        <taxon>Dioscorea</taxon>
    </lineage>
</organism>
<feature type="region of interest" description="Disordered" evidence="1">
    <location>
        <begin position="208"/>
        <end position="230"/>
    </location>
</feature>
<feature type="domain" description="AB hydrolase-1" evidence="3">
    <location>
        <begin position="373"/>
        <end position="605"/>
    </location>
</feature>
<feature type="transmembrane region" description="Helical" evidence="2">
    <location>
        <begin position="106"/>
        <end position="131"/>
    </location>
</feature>
<evidence type="ECO:0000313" key="4">
    <source>
        <dbReference type="Proteomes" id="UP001515500"/>
    </source>
</evidence>
<proteinExistence type="predicted"/>
<evidence type="ECO:0000256" key="2">
    <source>
        <dbReference type="SAM" id="Phobius"/>
    </source>
</evidence>
<dbReference type="PANTHER" id="PTHR43689">
    <property type="entry name" value="HYDROLASE"/>
    <property type="match status" value="1"/>
</dbReference>
<keyword evidence="2" id="KW-0472">Membrane</keyword>
<name>A0AB40BEM8_DIOCR</name>
<keyword evidence="2" id="KW-1133">Transmembrane helix</keyword>
<dbReference type="Pfam" id="PF12697">
    <property type="entry name" value="Abhydrolase_6"/>
    <property type="match status" value="1"/>
</dbReference>
<feature type="compositionally biased region" description="Basic and acidic residues" evidence="1">
    <location>
        <begin position="220"/>
        <end position="230"/>
    </location>
</feature>
<protein>
    <submittedName>
        <fullName evidence="5">Uncharacterized protein LOC120261490 isoform X1</fullName>
    </submittedName>
</protein>
<evidence type="ECO:0000313" key="5">
    <source>
        <dbReference type="RefSeq" id="XP_039125337.1"/>
    </source>
</evidence>
<dbReference type="InterPro" id="IPR029058">
    <property type="entry name" value="AB_hydrolase_fold"/>
</dbReference>
<sequence length="752" mass="83344">MAGGGKGNMERVRRGFRTVFFMLTMVASLLLLSAPVAVAVGDVSVSLALASKFACARCYGLREHLRRYGFRSSLMDIPVVSILRSLIITCIYFLSDEPGLSHGPYVGSTTLCSFSSIVILLVKACVFTPVLEEVDSDEALTSLLRARLNSMVSWGVPFLFLSSLVFALFHVVVAYRTSCKARRKLLFHCVDPESVLLCKNSFSGYPKVPRSPSCCNGKHSKSDSETKRKASFRDERDLPISFLADIDSLFIACQGITVHYKLCLPESPLPLSIPFSPFLELSPNSRPPSMSSGSFRLERPLPVTSKIHFHRTFSNQFQISSLYTPLLADSSAPSPFLADQVPALILDDEEGGGCLPGSMNLDMYLEDKDRFAVILIHGFGGGVFSWRHVMDVLARQIGCTVVAFDRPGWGLTSRPRRKDWDAKQLPNPYKLESQVDLLISFCLEMGFSSVVLVGHDDGGLLVLKAAEKIRSSMDIHVEVKGVVLISASLSREVIPAFARILLHTSLRKKHMVRPLLQTEITQVINRRAWYDATKLTAEVMNLYKASLLVEGWDEALHEIGRLSFSTVLSPENGAALLRSVEDLPVLIVAGAEDALVSLKSAQAMSSKLVNSVSLFLYVSVICSQNFRWFEHRESLYHPNKVAAYVSKVIFSSQNRIVLHNTNQPNTIADYIFFLHEHMLMLITDIDFVGKECLCLRYSICQIPLSSSLIFALLMCLAETCRNIRMRPSSARGVSQGTSCSSITLHNQSAIIF</sequence>
<feature type="transmembrane region" description="Helical" evidence="2">
    <location>
        <begin position="74"/>
        <end position="94"/>
    </location>
</feature>
<dbReference type="SUPFAM" id="SSF53474">
    <property type="entry name" value="alpha/beta-Hydrolases"/>
    <property type="match status" value="1"/>
</dbReference>
<dbReference type="InterPro" id="IPR000073">
    <property type="entry name" value="AB_hydrolase_1"/>
</dbReference>
<dbReference type="RefSeq" id="XP_039125337.1">
    <property type="nucleotide sequence ID" value="XM_039269403.1"/>
</dbReference>
<evidence type="ECO:0000259" key="3">
    <source>
        <dbReference type="Pfam" id="PF12697"/>
    </source>
</evidence>
<evidence type="ECO:0000256" key="1">
    <source>
        <dbReference type="SAM" id="MobiDB-lite"/>
    </source>
</evidence>
<keyword evidence="4" id="KW-1185">Reference proteome</keyword>
<dbReference type="Proteomes" id="UP001515500">
    <property type="component" value="Chromosome 5"/>
</dbReference>
<accession>A0AB40BEM8</accession>